<protein>
    <submittedName>
        <fullName evidence="1">Uncharacterized protein</fullName>
    </submittedName>
</protein>
<dbReference type="EMBL" id="AGVV01000133">
    <property type="protein sequence ID" value="EHK73546.1"/>
    <property type="molecule type" value="Genomic_DNA"/>
</dbReference>
<gene>
    <name evidence="1" type="ORF">SM0020_33358</name>
</gene>
<proteinExistence type="predicted"/>
<name>H0GAV9_RHIML</name>
<organism evidence="1 2">
    <name type="scientific">Sinorhizobium meliloti CCNWSX0020</name>
    <dbReference type="NCBI Taxonomy" id="1107881"/>
    <lineage>
        <taxon>Bacteria</taxon>
        <taxon>Pseudomonadati</taxon>
        <taxon>Pseudomonadota</taxon>
        <taxon>Alphaproteobacteria</taxon>
        <taxon>Hyphomicrobiales</taxon>
        <taxon>Rhizobiaceae</taxon>
        <taxon>Sinorhizobium/Ensifer group</taxon>
        <taxon>Sinorhizobium</taxon>
    </lineage>
</organism>
<reference evidence="1 2" key="1">
    <citation type="journal article" date="2012" name="J. Bacteriol.">
        <title>Draft Genome Sequence of Sinorhizobium meliloti CCNWSX0020, a Nitrogen-Fixing Symbiont with Copper Tolerance Capability Isolated from Lead-Zinc Mine Tailings.</title>
        <authorList>
            <person name="Li Z."/>
            <person name="Ma Z."/>
            <person name="Hao X."/>
            <person name="Wei G."/>
        </authorList>
    </citation>
    <scope>NUCLEOTIDE SEQUENCE [LARGE SCALE GENOMIC DNA]</scope>
    <source>
        <strain evidence="1 2">CCNWSX0020</strain>
    </source>
</reference>
<dbReference type="AlphaFoldDB" id="H0GAV9"/>
<evidence type="ECO:0000313" key="1">
    <source>
        <dbReference type="EMBL" id="EHK73546.1"/>
    </source>
</evidence>
<sequence length="34" mass="3905">MDNSEKKACKHQPDCYFRVDAGSAEARRIKLSHL</sequence>
<evidence type="ECO:0000313" key="2">
    <source>
        <dbReference type="Proteomes" id="UP000004038"/>
    </source>
</evidence>
<dbReference type="Proteomes" id="UP000004038">
    <property type="component" value="Unassembled WGS sequence"/>
</dbReference>
<feature type="non-terminal residue" evidence="1">
    <location>
        <position position="34"/>
    </location>
</feature>
<accession>H0GAV9</accession>